<proteinExistence type="predicted"/>
<name>A0ABQ3AXS8_9ACTN</name>
<dbReference type="EMBL" id="BMUU01000023">
    <property type="protein sequence ID" value="GGY70226.1"/>
    <property type="molecule type" value="Genomic_DNA"/>
</dbReference>
<comment type="caution">
    <text evidence="1">The sequence shown here is derived from an EMBL/GenBank/DDBJ whole genome shotgun (WGS) entry which is preliminary data.</text>
</comment>
<evidence type="ECO:0000313" key="2">
    <source>
        <dbReference type="Proteomes" id="UP000600946"/>
    </source>
</evidence>
<organism evidence="1 2">
    <name type="scientific">Streptomyces xanthochromogenes</name>
    <dbReference type="NCBI Taxonomy" id="67384"/>
    <lineage>
        <taxon>Bacteria</taxon>
        <taxon>Bacillati</taxon>
        <taxon>Actinomycetota</taxon>
        <taxon>Actinomycetes</taxon>
        <taxon>Kitasatosporales</taxon>
        <taxon>Streptomycetaceae</taxon>
        <taxon>Streptomyces</taxon>
    </lineage>
</organism>
<sequence length="100" mass="10871">MRTTAKQLSTDLPWVDVRQQVDVVRDLAAEQADGQKFVDLRGRPGSPRGVEHGLPEVGIERCSGLLLRVVKGIADHLVGAQEAAELMETIAGRGHSEYLV</sequence>
<dbReference type="RefSeq" id="WP_229893099.1">
    <property type="nucleotide sequence ID" value="NZ_BMUU01000023.1"/>
</dbReference>
<protein>
    <submittedName>
        <fullName evidence="1">Uncharacterized protein</fullName>
    </submittedName>
</protein>
<evidence type="ECO:0000313" key="1">
    <source>
        <dbReference type="EMBL" id="GGY70226.1"/>
    </source>
</evidence>
<gene>
    <name evidence="1" type="ORF">GCM10010326_75610</name>
</gene>
<dbReference type="GeneID" id="96295802"/>
<accession>A0ABQ3AXS8</accession>
<keyword evidence="2" id="KW-1185">Reference proteome</keyword>
<dbReference type="Proteomes" id="UP000600946">
    <property type="component" value="Unassembled WGS sequence"/>
</dbReference>
<reference evidence="2" key="1">
    <citation type="journal article" date="2019" name="Int. J. Syst. Evol. Microbiol.">
        <title>The Global Catalogue of Microorganisms (GCM) 10K type strain sequencing project: providing services to taxonomists for standard genome sequencing and annotation.</title>
        <authorList>
            <consortium name="The Broad Institute Genomics Platform"/>
            <consortium name="The Broad Institute Genome Sequencing Center for Infectious Disease"/>
            <person name="Wu L."/>
            <person name="Ma J."/>
        </authorList>
    </citation>
    <scope>NUCLEOTIDE SEQUENCE [LARGE SCALE GENOMIC DNA]</scope>
    <source>
        <strain evidence="2">JCM 4594</strain>
    </source>
</reference>